<organism evidence="2 3">
    <name type="scientific">Tribonema minus</name>
    <dbReference type="NCBI Taxonomy" id="303371"/>
    <lineage>
        <taxon>Eukaryota</taxon>
        <taxon>Sar</taxon>
        <taxon>Stramenopiles</taxon>
        <taxon>Ochrophyta</taxon>
        <taxon>PX clade</taxon>
        <taxon>Xanthophyceae</taxon>
        <taxon>Tribonematales</taxon>
        <taxon>Tribonemataceae</taxon>
        <taxon>Tribonema</taxon>
    </lineage>
</organism>
<gene>
    <name evidence="2" type="ORF">JKP88DRAFT_353112</name>
</gene>
<feature type="region of interest" description="Disordered" evidence="1">
    <location>
        <begin position="487"/>
        <end position="512"/>
    </location>
</feature>
<feature type="compositionally biased region" description="Low complexity" evidence="1">
    <location>
        <begin position="47"/>
        <end position="58"/>
    </location>
</feature>
<feature type="compositionally biased region" description="Gly residues" evidence="1">
    <location>
        <begin position="547"/>
        <end position="582"/>
    </location>
</feature>
<comment type="caution">
    <text evidence="2">The sequence shown here is derived from an EMBL/GenBank/DDBJ whole genome shotgun (WGS) entry which is preliminary data.</text>
</comment>
<feature type="region of interest" description="Disordered" evidence="1">
    <location>
        <begin position="546"/>
        <end position="582"/>
    </location>
</feature>
<proteinExistence type="predicted"/>
<dbReference type="AlphaFoldDB" id="A0A835ZBX6"/>
<reference evidence="2" key="1">
    <citation type="submission" date="2021-02" db="EMBL/GenBank/DDBJ databases">
        <title>First Annotated Genome of the Yellow-green Alga Tribonema minus.</title>
        <authorList>
            <person name="Mahan K.M."/>
        </authorList>
    </citation>
    <scope>NUCLEOTIDE SEQUENCE</scope>
    <source>
        <strain evidence="2">UTEX B ZZ1240</strain>
    </source>
</reference>
<dbReference type="Proteomes" id="UP000664859">
    <property type="component" value="Unassembled WGS sequence"/>
</dbReference>
<protein>
    <submittedName>
        <fullName evidence="2">Uncharacterized protein</fullName>
    </submittedName>
</protein>
<feature type="region of interest" description="Disordered" evidence="1">
    <location>
        <begin position="679"/>
        <end position="709"/>
    </location>
</feature>
<feature type="region of interest" description="Disordered" evidence="1">
    <location>
        <begin position="803"/>
        <end position="826"/>
    </location>
</feature>
<feature type="compositionally biased region" description="Basic and acidic residues" evidence="1">
    <location>
        <begin position="19"/>
        <end position="32"/>
    </location>
</feature>
<sequence>MGTDIKSMIARFRNNRPTSRQERARQRERGELQELWYINSRGGGASSGRASAPASPTGARRESAADDLRGSRSPLRQSARAQAMRTGLSVSADMSADSLHGSAQWPPAGAREGASSGAPGSSAAAERRWLRPEPPPHGRDFPKPVELRPEYLRRRGAPPSSPPPPLGSVRLSPERAGARAAPFVPRVAARGGRSPVELSSDSDDGGPAPRAPAWGPLLAAPPARYTGSLELRSSFPSRIIRPPRRSPRTTAAAKQAPPGDPQPKKEGAVCNAAAAALNADATAAGVSAELDLVMATLRGATLKGGLGLGLAGDDAGGFGGRAPFADFNGEVGEGAEGEGEWGGVSALRQVGESLDGALGGYLKAARERLEADEADARALKKWQDGERKRLQEELRREAAARLFEASLAAAHGLTHSDAGARPRAAAQRRLCVVAVFGAADSSDSSSSSSSGVSGGGDAAAWRRSWGARLDLDPDLLAIGAPLQTHTLIAAPSRTRGSLSPPRRSSGGGSGGALSGAAAAVAAELARQVSEVTEAVARRVREIEAIERGGGSSSGGGSSGGAGGGSGGGGDGGGSSGGSGGDGRGGVAVADVAAAAAAGNCDAAAGAAADAPAAVPAEPAAEPKSMASAAAAVPPTDEALPEGSDAQSAVTDAVAAAAPLSQTAAASGAAAAAAAVSASATTPKHPEMAAVHFDEDPEDERRRRRSRSRTRLNATVLKGDRAWRERAYGAPPPPLSQVTREITADLEVTLLCVQRRLGDSGAAAAEAAEAAAAAAAAAKKAAAAAAAEARRKALVEQLERATESDATAATAQQRSASAAAAAAPPQRADAQLDAELAARGLWEQWIHAHHPLVGGGARGPPGGALPPAIKAPFGTSPHTCCSGGSHCLAEAAAEAAAAAAAAAAYRPMPYAPAEQGRAEARGEPWGGAAQASAPPAPPPSYLIEHAALSGDAGVRCMDAALRARDDRRRAAAAAAEAAQRERERRRADEHARAVAELYGARPAAAALSGSSSSAAAQRGGEGAPPPPPASVSALEAARRRMGGGGKGAGGGGDPVASGRVALPADPRLRLQELRRLRQHYAAAAAANS</sequence>
<feature type="compositionally biased region" description="Basic and acidic residues" evidence="1">
    <location>
        <begin position="59"/>
        <end position="70"/>
    </location>
</feature>
<evidence type="ECO:0000313" key="3">
    <source>
        <dbReference type="Proteomes" id="UP000664859"/>
    </source>
</evidence>
<feature type="region of interest" description="Disordered" evidence="1">
    <location>
        <begin position="913"/>
        <end position="938"/>
    </location>
</feature>
<name>A0A835ZBX6_9STRA</name>
<feature type="compositionally biased region" description="Low complexity" evidence="1">
    <location>
        <begin position="205"/>
        <end position="215"/>
    </location>
</feature>
<evidence type="ECO:0000256" key="1">
    <source>
        <dbReference type="SAM" id="MobiDB-lite"/>
    </source>
</evidence>
<feature type="compositionally biased region" description="Low complexity" evidence="1">
    <location>
        <begin position="804"/>
        <end position="826"/>
    </location>
</feature>
<feature type="compositionally biased region" description="Low complexity" evidence="1">
    <location>
        <begin position="491"/>
        <end position="504"/>
    </location>
</feature>
<feature type="compositionally biased region" description="Low complexity" evidence="1">
    <location>
        <begin position="178"/>
        <end position="191"/>
    </location>
</feature>
<feature type="compositionally biased region" description="Gly residues" evidence="1">
    <location>
        <begin position="1041"/>
        <end position="1052"/>
    </location>
</feature>
<feature type="compositionally biased region" description="Basic and acidic residues" evidence="1">
    <location>
        <begin position="125"/>
        <end position="153"/>
    </location>
</feature>
<keyword evidence="3" id="KW-1185">Reference proteome</keyword>
<feature type="region of interest" description="Disordered" evidence="1">
    <location>
        <begin position="618"/>
        <end position="646"/>
    </location>
</feature>
<feature type="region of interest" description="Disordered" evidence="1">
    <location>
        <begin position="234"/>
        <end position="267"/>
    </location>
</feature>
<dbReference type="EMBL" id="JAFCMP010000052">
    <property type="protein sequence ID" value="KAG5189337.1"/>
    <property type="molecule type" value="Genomic_DNA"/>
</dbReference>
<accession>A0A835ZBX6</accession>
<evidence type="ECO:0000313" key="2">
    <source>
        <dbReference type="EMBL" id="KAG5189337.1"/>
    </source>
</evidence>
<feature type="region of interest" description="Disordered" evidence="1">
    <location>
        <begin position="1"/>
        <end position="215"/>
    </location>
</feature>
<feature type="compositionally biased region" description="Low complexity" evidence="1">
    <location>
        <begin position="1007"/>
        <end position="1017"/>
    </location>
</feature>
<feature type="region of interest" description="Disordered" evidence="1">
    <location>
        <begin position="1007"/>
        <end position="1062"/>
    </location>
</feature>
<feature type="compositionally biased region" description="Low complexity" evidence="1">
    <location>
        <begin position="106"/>
        <end position="124"/>
    </location>
</feature>